<dbReference type="Pfam" id="PF08530">
    <property type="entry name" value="PepX_C"/>
    <property type="match status" value="1"/>
</dbReference>
<proteinExistence type="predicted"/>
<dbReference type="Pfam" id="PF02129">
    <property type="entry name" value="Peptidase_S15"/>
    <property type="match status" value="1"/>
</dbReference>
<evidence type="ECO:0000256" key="1">
    <source>
        <dbReference type="ARBA" id="ARBA00022801"/>
    </source>
</evidence>
<keyword evidence="1 4" id="KW-0378">Hydrolase</keyword>
<dbReference type="InterPro" id="IPR008979">
    <property type="entry name" value="Galactose-bd-like_sf"/>
</dbReference>
<dbReference type="InterPro" id="IPR005674">
    <property type="entry name" value="CocE/Ser_esterase"/>
</dbReference>
<dbReference type="Gene3D" id="1.10.3020.10">
    <property type="entry name" value="alpha-amino acid ester hydrolase ( Helical cap domain)"/>
    <property type="match status" value="1"/>
</dbReference>
<protein>
    <submittedName>
        <fullName evidence="4">CocE/NonD family hydrolase</fullName>
    </submittedName>
</protein>
<feature type="domain" description="Xaa-Pro dipeptidyl-peptidase C-terminal" evidence="3">
    <location>
        <begin position="299"/>
        <end position="504"/>
    </location>
</feature>
<dbReference type="InterPro" id="IPR029058">
    <property type="entry name" value="AB_hydrolase_fold"/>
</dbReference>
<dbReference type="Proteomes" id="UP001156389">
    <property type="component" value="Unassembled WGS sequence"/>
</dbReference>
<evidence type="ECO:0000313" key="4">
    <source>
        <dbReference type="EMBL" id="MCT2593481.1"/>
    </source>
</evidence>
<accession>A0ABT2JZY4</accession>
<sequence>MTAAPRTAAVAASDGCLLATDICLPAGAHGSGPFPAVLLRTPYDRRAHLAELRAWADRGFAAAAQDVRGRHGSAGSWHPYRNEAADGAAAARWVRRQPWNDGTVVAVGASYAAHCALAPTLAVGTGTGTGTGTEEDDGLPDAVIAAVPALGLAETAREPGGPERLYSRAGWWAAHGDRSDSDEEALRTALAADPLLLEHLPLAGLPRRLGRDLPSWSGLWRDHGHGRLPDRAPTARMPLLAVGGSHDAFADDTLRLWRRWGGTNARLLLGPWGHGLTSDPGPDAQPQHRLRGGLGELYVRWARAALAGRLAPGRTGAVALGGSPAWLPAARLDPPGVRLEFGAADGLRLLHGAEFTADPSRPAASDSLTIPRMGEPDRCVLATGPLPEPMDLFGTAEIRLRAAAGTAHADWVARLVLLTGSGDAEALGVCALRTRGEPGRAAGHRLRIGPLARRIPAGARLRLELAGHHFPAHARQPHTGADPVTATDLRCSRRTVHPAGSALLLPVLAPGPSPNPSPNPSPGSPPSRPPETEPLDPVQEILR</sequence>
<dbReference type="SMART" id="SM00939">
    <property type="entry name" value="PepX_C"/>
    <property type="match status" value="1"/>
</dbReference>
<keyword evidence="5" id="KW-1185">Reference proteome</keyword>
<dbReference type="InterPro" id="IPR000383">
    <property type="entry name" value="Xaa-Pro-like_dom"/>
</dbReference>
<dbReference type="Gene3D" id="2.60.120.260">
    <property type="entry name" value="Galactose-binding domain-like"/>
    <property type="match status" value="1"/>
</dbReference>
<feature type="region of interest" description="Disordered" evidence="2">
    <location>
        <begin position="505"/>
        <end position="543"/>
    </location>
</feature>
<evidence type="ECO:0000256" key="2">
    <source>
        <dbReference type="SAM" id="MobiDB-lite"/>
    </source>
</evidence>
<evidence type="ECO:0000313" key="5">
    <source>
        <dbReference type="Proteomes" id="UP001156389"/>
    </source>
</evidence>
<feature type="compositionally biased region" description="Pro residues" evidence="2">
    <location>
        <begin position="509"/>
        <end position="529"/>
    </location>
</feature>
<dbReference type="NCBIfam" id="TIGR00976">
    <property type="entry name" value="CocE_NonD"/>
    <property type="match status" value="1"/>
</dbReference>
<reference evidence="4 5" key="1">
    <citation type="submission" date="2021-10" db="EMBL/GenBank/DDBJ databases">
        <title>Streptomyces gossypii sp. nov., isolated from soil collected from cotton field.</title>
        <authorList>
            <person name="Ge X."/>
            <person name="Chen X."/>
            <person name="Liu W."/>
        </authorList>
    </citation>
    <scope>NUCLEOTIDE SEQUENCE [LARGE SCALE GENOMIC DNA]</scope>
    <source>
        <strain evidence="4 5">N2-109</strain>
    </source>
</reference>
<dbReference type="Gene3D" id="3.40.50.1820">
    <property type="entry name" value="alpha/beta hydrolase"/>
    <property type="match status" value="1"/>
</dbReference>
<dbReference type="SUPFAM" id="SSF49785">
    <property type="entry name" value="Galactose-binding domain-like"/>
    <property type="match status" value="1"/>
</dbReference>
<gene>
    <name evidence="4" type="ORF">LHJ74_26840</name>
</gene>
<dbReference type="EMBL" id="JAJAGO010000014">
    <property type="protein sequence ID" value="MCT2593481.1"/>
    <property type="molecule type" value="Genomic_DNA"/>
</dbReference>
<evidence type="ECO:0000259" key="3">
    <source>
        <dbReference type="SMART" id="SM00939"/>
    </source>
</evidence>
<dbReference type="InterPro" id="IPR013736">
    <property type="entry name" value="Xaa-Pro_dipept_C"/>
</dbReference>
<comment type="caution">
    <text evidence="4">The sequence shown here is derived from an EMBL/GenBank/DDBJ whole genome shotgun (WGS) entry which is preliminary data.</text>
</comment>
<dbReference type="SUPFAM" id="SSF53474">
    <property type="entry name" value="alpha/beta-Hydrolases"/>
    <property type="match status" value="1"/>
</dbReference>
<organism evidence="4 5">
    <name type="scientific">Streptomyces gossypii</name>
    <dbReference type="NCBI Taxonomy" id="2883101"/>
    <lineage>
        <taxon>Bacteria</taxon>
        <taxon>Bacillati</taxon>
        <taxon>Actinomycetota</taxon>
        <taxon>Actinomycetes</taxon>
        <taxon>Kitasatosporales</taxon>
        <taxon>Streptomycetaceae</taxon>
        <taxon>Streptomyces</taxon>
    </lineage>
</organism>
<dbReference type="GO" id="GO:0016787">
    <property type="term" value="F:hydrolase activity"/>
    <property type="evidence" value="ECO:0007669"/>
    <property type="project" value="UniProtKB-KW"/>
</dbReference>
<dbReference type="RefSeq" id="WP_260220858.1">
    <property type="nucleotide sequence ID" value="NZ_JAJAGO010000014.1"/>
</dbReference>
<name>A0ABT2JZY4_9ACTN</name>